<evidence type="ECO:0008006" key="3">
    <source>
        <dbReference type="Google" id="ProtNLM"/>
    </source>
</evidence>
<reference evidence="1 2" key="1">
    <citation type="submission" date="2016-07" db="EMBL/GenBank/DDBJ databases">
        <title>Complete genome sequence of Bradyrhizobium icense LMTR 13T, a potential inoculant strain isolated from lima bean (Phaseolus lunatus) in Peru.</title>
        <authorList>
            <person name="Ormeno-Orrillo E."/>
            <person name="Duran D."/>
            <person name="Rogel M.A."/>
            <person name="Rey L."/>
            <person name="Imperial J."/>
            <person name="Ruiz-Argueso T."/>
            <person name="Martinez-Romero E."/>
        </authorList>
    </citation>
    <scope>NUCLEOTIDE SEQUENCE [LARGE SCALE GENOMIC DNA]</scope>
    <source>
        <strain evidence="1 2">LMTR 13</strain>
    </source>
</reference>
<dbReference type="Pfam" id="PF11272">
    <property type="entry name" value="DUF3072"/>
    <property type="match status" value="1"/>
</dbReference>
<protein>
    <recommendedName>
        <fullName evidence="3">DUF3072 domain-containing protein</fullName>
    </recommendedName>
</protein>
<dbReference type="KEGG" id="bic:LMTR13_04450"/>
<name>A0A1B1U9X4_9BRAD</name>
<gene>
    <name evidence="1" type="ORF">LMTR13_04450</name>
</gene>
<dbReference type="InterPro" id="IPR021425">
    <property type="entry name" value="DUF3072"/>
</dbReference>
<organism evidence="1 2">
    <name type="scientific">Bradyrhizobium icense</name>
    <dbReference type="NCBI Taxonomy" id="1274631"/>
    <lineage>
        <taxon>Bacteria</taxon>
        <taxon>Pseudomonadati</taxon>
        <taxon>Pseudomonadota</taxon>
        <taxon>Alphaproteobacteria</taxon>
        <taxon>Hyphomicrobiales</taxon>
        <taxon>Nitrobacteraceae</taxon>
        <taxon>Bradyrhizobium</taxon>
    </lineage>
</organism>
<accession>A0A1B1U9X4</accession>
<evidence type="ECO:0000313" key="1">
    <source>
        <dbReference type="EMBL" id="ANV99541.1"/>
    </source>
</evidence>
<dbReference type="EMBL" id="CP016428">
    <property type="protein sequence ID" value="ANV99541.1"/>
    <property type="molecule type" value="Genomic_DNA"/>
</dbReference>
<evidence type="ECO:0000313" key="2">
    <source>
        <dbReference type="Proteomes" id="UP000092839"/>
    </source>
</evidence>
<dbReference type="AlphaFoldDB" id="A0A1B1U9X4"/>
<sequence>MSRLPDQVDAPMTPRQLATLRTLSAEAYQPKLFENDLTAREAERRIAALKAEIALANSF</sequence>
<dbReference type="Proteomes" id="UP000092839">
    <property type="component" value="Chromosome"/>
</dbReference>
<proteinExistence type="predicted"/>
<keyword evidence="2" id="KW-1185">Reference proteome</keyword>
<dbReference type="RefSeq" id="WP_065726841.1">
    <property type="nucleotide sequence ID" value="NZ_CP016428.1"/>
</dbReference>